<evidence type="ECO:0000313" key="3">
    <source>
        <dbReference type="Proteomes" id="UP000078561"/>
    </source>
</evidence>
<keyword evidence="3" id="KW-1185">Reference proteome</keyword>
<dbReference type="AlphaFoldDB" id="A0A163JGB0"/>
<accession>A0A163JGB0</accession>
<dbReference type="InterPro" id="IPR001005">
    <property type="entry name" value="SANT/Myb"/>
</dbReference>
<dbReference type="CDD" id="cd00167">
    <property type="entry name" value="SANT"/>
    <property type="match status" value="1"/>
</dbReference>
<dbReference type="EMBL" id="LT552482">
    <property type="protein sequence ID" value="SAL99152.1"/>
    <property type="molecule type" value="Genomic_DNA"/>
</dbReference>
<dbReference type="Proteomes" id="UP000078561">
    <property type="component" value="Unassembled WGS sequence"/>
</dbReference>
<evidence type="ECO:0008006" key="4">
    <source>
        <dbReference type="Google" id="ProtNLM"/>
    </source>
</evidence>
<evidence type="ECO:0000313" key="2">
    <source>
        <dbReference type="EMBL" id="SAL99152.1"/>
    </source>
</evidence>
<gene>
    <name evidence="2" type="primary">ABSGL_04733.1 scaffold 5764</name>
</gene>
<dbReference type="InParanoid" id="A0A163JGB0"/>
<dbReference type="OMA" id="DSIICQG"/>
<organism evidence="2">
    <name type="scientific">Absidia glauca</name>
    <name type="common">Pin mould</name>
    <dbReference type="NCBI Taxonomy" id="4829"/>
    <lineage>
        <taxon>Eukaryota</taxon>
        <taxon>Fungi</taxon>
        <taxon>Fungi incertae sedis</taxon>
        <taxon>Mucoromycota</taxon>
        <taxon>Mucoromycotina</taxon>
        <taxon>Mucoromycetes</taxon>
        <taxon>Mucorales</taxon>
        <taxon>Cunninghamellaceae</taxon>
        <taxon>Absidia</taxon>
    </lineage>
</organism>
<dbReference type="InterPro" id="IPR009057">
    <property type="entry name" value="Homeodomain-like_sf"/>
</dbReference>
<evidence type="ECO:0000256" key="1">
    <source>
        <dbReference type="SAM" id="MobiDB-lite"/>
    </source>
</evidence>
<dbReference type="Gene3D" id="1.10.10.60">
    <property type="entry name" value="Homeodomain-like"/>
    <property type="match status" value="1"/>
</dbReference>
<feature type="compositionally biased region" description="Low complexity" evidence="1">
    <location>
        <begin position="115"/>
        <end position="131"/>
    </location>
</feature>
<proteinExistence type="predicted"/>
<protein>
    <recommendedName>
        <fullName evidence="4">Myb-like domain-containing protein</fullName>
    </recommendedName>
</protein>
<name>A0A163JGB0_ABSGL</name>
<reference evidence="2" key="1">
    <citation type="submission" date="2016-04" db="EMBL/GenBank/DDBJ databases">
        <authorList>
            <person name="Evans L.H."/>
            <person name="Alamgir A."/>
            <person name="Owens N."/>
            <person name="Weber N.D."/>
            <person name="Virtaneva K."/>
            <person name="Barbian K."/>
            <person name="Babar A."/>
            <person name="Rosenke K."/>
        </authorList>
    </citation>
    <scope>NUCLEOTIDE SEQUENCE [LARGE SCALE GENOMIC DNA]</scope>
    <source>
        <strain evidence="2">CBS 101.48</strain>
    </source>
</reference>
<feature type="compositionally biased region" description="Polar residues" evidence="1">
    <location>
        <begin position="1"/>
        <end position="18"/>
    </location>
</feature>
<dbReference type="OrthoDB" id="2281363at2759"/>
<sequence>MMNISALLNPSASATTADLLSPPLSPNQLYSSIPSSPSPSPASTQMDTSAHGKPRSRFSELEDAIICDGVANGLTWGQISNQLPHRKRATCFNRYRTLQGIRKSRKRATAPPSSPFSSSSSSSSSSSHASPRFTPMMTPPSAHMSALSPASTWTSPSFDLFLSSSPDYTSSHEDILIRRLPKEYDNVTLPPICCPIPQYPKHYKQSRSTHLPYLV</sequence>
<feature type="region of interest" description="Disordered" evidence="1">
    <location>
        <begin position="1"/>
        <end position="57"/>
    </location>
</feature>
<feature type="region of interest" description="Disordered" evidence="1">
    <location>
        <begin position="101"/>
        <end position="148"/>
    </location>
</feature>
<dbReference type="SUPFAM" id="SSF46689">
    <property type="entry name" value="Homeodomain-like"/>
    <property type="match status" value="1"/>
</dbReference>